<comment type="similarity">
    <text evidence="1">Belongs to the DPCD family.</text>
</comment>
<name>A0A3B5K4X8_TAKRU</name>
<dbReference type="STRING" id="31033.ENSTRUP00000052684"/>
<dbReference type="PRINTS" id="PR02065">
    <property type="entry name" value="PROTEINDPCD"/>
</dbReference>
<gene>
    <name evidence="3" type="primary">dpcd</name>
</gene>
<organism evidence="3 4">
    <name type="scientific">Takifugu rubripes</name>
    <name type="common">Japanese pufferfish</name>
    <name type="synonym">Fugu rubripes</name>
    <dbReference type="NCBI Taxonomy" id="31033"/>
    <lineage>
        <taxon>Eukaryota</taxon>
        <taxon>Metazoa</taxon>
        <taxon>Chordata</taxon>
        <taxon>Craniata</taxon>
        <taxon>Vertebrata</taxon>
        <taxon>Euteleostomi</taxon>
        <taxon>Actinopterygii</taxon>
        <taxon>Neopterygii</taxon>
        <taxon>Teleostei</taxon>
        <taxon>Neoteleostei</taxon>
        <taxon>Acanthomorphata</taxon>
        <taxon>Eupercaria</taxon>
        <taxon>Tetraodontiformes</taxon>
        <taxon>Tetradontoidea</taxon>
        <taxon>Tetraodontidae</taxon>
        <taxon>Takifugu</taxon>
    </lineage>
</organism>
<protein>
    <recommendedName>
        <fullName evidence="2">Protein DPCD</fullName>
    </recommendedName>
</protein>
<dbReference type="FunCoup" id="A0A3B5K4X8">
    <property type="interactions" value="339"/>
</dbReference>
<evidence type="ECO:0000256" key="1">
    <source>
        <dbReference type="ARBA" id="ARBA00010597"/>
    </source>
</evidence>
<dbReference type="PANTHER" id="PTHR31921">
    <property type="entry name" value="PROTEIN DPCD"/>
    <property type="match status" value="1"/>
</dbReference>
<evidence type="ECO:0000313" key="4">
    <source>
        <dbReference type="Proteomes" id="UP000005226"/>
    </source>
</evidence>
<dbReference type="OMA" id="PILCEME"/>
<dbReference type="Proteomes" id="UP000005226">
    <property type="component" value="Chromosome 17"/>
</dbReference>
<proteinExistence type="inferred from homology"/>
<reference evidence="3" key="2">
    <citation type="submission" date="2025-08" db="UniProtKB">
        <authorList>
            <consortium name="Ensembl"/>
        </authorList>
    </citation>
    <scope>IDENTIFICATION</scope>
</reference>
<reference evidence="3 4" key="1">
    <citation type="journal article" date="2011" name="Genome Biol. Evol.">
        <title>Integration of the genetic map and genome assembly of fugu facilitates insights into distinct features of genome evolution in teleosts and mammals.</title>
        <authorList>
            <person name="Kai W."/>
            <person name="Kikuchi K."/>
            <person name="Tohari S."/>
            <person name="Chew A.K."/>
            <person name="Tay A."/>
            <person name="Fujiwara A."/>
            <person name="Hosoya S."/>
            <person name="Suetake H."/>
            <person name="Naruse K."/>
            <person name="Brenner S."/>
            <person name="Suzuki Y."/>
            <person name="Venkatesh B."/>
        </authorList>
    </citation>
    <scope>NUCLEOTIDE SEQUENCE [LARGE SCALE GENOMIC DNA]</scope>
</reference>
<dbReference type="AlphaFoldDB" id="A0A3B5K4X8"/>
<dbReference type="PANTHER" id="PTHR31921:SF1">
    <property type="entry name" value="PROTEIN DPCD"/>
    <property type="match status" value="1"/>
</dbReference>
<reference evidence="3" key="3">
    <citation type="submission" date="2025-09" db="UniProtKB">
        <authorList>
            <consortium name="Ensembl"/>
        </authorList>
    </citation>
    <scope>IDENTIFICATION</scope>
</reference>
<dbReference type="Ensembl" id="ENSTRUT00000053370.2">
    <property type="protein sequence ID" value="ENSTRUP00000052684.2"/>
    <property type="gene ID" value="ENSTRUG00000014821.3"/>
</dbReference>
<dbReference type="GeneTree" id="ENSGT00390000014031"/>
<accession>A0A3B5K4X8</accession>
<dbReference type="Pfam" id="PF14913">
    <property type="entry name" value="DPCD"/>
    <property type="match status" value="2"/>
</dbReference>
<evidence type="ECO:0000256" key="2">
    <source>
        <dbReference type="ARBA" id="ARBA00020330"/>
    </source>
</evidence>
<keyword evidence="4" id="KW-1185">Reference proteome</keyword>
<evidence type="ECO:0000313" key="3">
    <source>
        <dbReference type="Ensembl" id="ENSTRUP00000052684.2"/>
    </source>
</evidence>
<sequence>MAVQSWSDVLKSSKKTALLNDGKRKIHYLFTDGKEMAEEYDLETDELVGKLQMFWSGHDGFLVELYLICFSGRRWRHKNALGAVGPWQVEVGEPIAGPDASTSSEVIKENCSNPIFMRKDTKASFQWRIRNLPFSKDVFNVSVEPSERCIVIKTTNKKYYKKFSIVDLDRCQLPLDCSALSFTHANNTLIVSYKKPKEILILEQELLKELKKIKGPCEGDVDCKTQ</sequence>
<dbReference type="InParanoid" id="A0A3B5K4X8"/>
<dbReference type="InterPro" id="IPR026224">
    <property type="entry name" value="DPCD"/>
</dbReference>